<sequence>MTHPAETISHGEDVTHMLKQLIQLLVVADGKLQMTRDDTLLVVVAGSVAGQLDDFRGEVYMCCTFKLKL</sequence>
<dbReference type="OrthoDB" id="5598123at2759"/>
<protein>
    <submittedName>
        <fullName evidence="1">Uncharacterized protein</fullName>
    </submittedName>
</protein>
<dbReference type="Proteomes" id="UP000268093">
    <property type="component" value="Unassembled WGS sequence"/>
</dbReference>
<accession>A0A433A0N0</accession>
<evidence type="ECO:0000313" key="1">
    <source>
        <dbReference type="EMBL" id="RUO96307.1"/>
    </source>
</evidence>
<dbReference type="AlphaFoldDB" id="A0A433A0N0"/>
<proteinExistence type="predicted"/>
<name>A0A433A0N0_9FUNG</name>
<dbReference type="EMBL" id="RBNI01022052">
    <property type="protein sequence ID" value="RUO96307.1"/>
    <property type="molecule type" value="Genomic_DNA"/>
</dbReference>
<reference evidence="1 2" key="1">
    <citation type="journal article" date="2018" name="New Phytol.">
        <title>Phylogenomics of Endogonaceae and evolution of mycorrhizas within Mucoromycota.</title>
        <authorList>
            <person name="Chang Y."/>
            <person name="Desiro A."/>
            <person name="Na H."/>
            <person name="Sandor L."/>
            <person name="Lipzen A."/>
            <person name="Clum A."/>
            <person name="Barry K."/>
            <person name="Grigoriev I.V."/>
            <person name="Martin F.M."/>
            <person name="Stajich J.E."/>
            <person name="Smith M.E."/>
            <person name="Bonito G."/>
            <person name="Spatafora J.W."/>
        </authorList>
    </citation>
    <scope>NUCLEOTIDE SEQUENCE [LARGE SCALE GENOMIC DNA]</scope>
    <source>
        <strain evidence="1 2">GMNB39</strain>
    </source>
</reference>
<organism evidence="1 2">
    <name type="scientific">Jimgerdemannia flammicorona</name>
    <dbReference type="NCBI Taxonomy" id="994334"/>
    <lineage>
        <taxon>Eukaryota</taxon>
        <taxon>Fungi</taxon>
        <taxon>Fungi incertae sedis</taxon>
        <taxon>Mucoromycota</taxon>
        <taxon>Mucoromycotina</taxon>
        <taxon>Endogonomycetes</taxon>
        <taxon>Endogonales</taxon>
        <taxon>Endogonaceae</taxon>
        <taxon>Jimgerdemannia</taxon>
    </lineage>
</organism>
<keyword evidence="2" id="KW-1185">Reference proteome</keyword>
<comment type="caution">
    <text evidence="1">The sequence shown here is derived from an EMBL/GenBank/DDBJ whole genome shotgun (WGS) entry which is preliminary data.</text>
</comment>
<gene>
    <name evidence="1" type="ORF">BC936DRAFT_142227</name>
</gene>
<evidence type="ECO:0000313" key="2">
    <source>
        <dbReference type="Proteomes" id="UP000268093"/>
    </source>
</evidence>